<protein>
    <submittedName>
        <fullName evidence="2">Uncharacterized protein</fullName>
    </submittedName>
</protein>
<proteinExistence type="predicted"/>
<gene>
    <name evidence="2" type="ORF">GOBAR_AA06229</name>
</gene>
<feature type="compositionally biased region" description="Basic residues" evidence="1">
    <location>
        <begin position="86"/>
        <end position="98"/>
    </location>
</feature>
<organism evidence="2 3">
    <name type="scientific">Gossypium barbadense</name>
    <name type="common">Sea Island cotton</name>
    <name type="synonym">Hibiscus barbadensis</name>
    <dbReference type="NCBI Taxonomy" id="3634"/>
    <lineage>
        <taxon>Eukaryota</taxon>
        <taxon>Viridiplantae</taxon>
        <taxon>Streptophyta</taxon>
        <taxon>Embryophyta</taxon>
        <taxon>Tracheophyta</taxon>
        <taxon>Spermatophyta</taxon>
        <taxon>Magnoliopsida</taxon>
        <taxon>eudicotyledons</taxon>
        <taxon>Gunneridae</taxon>
        <taxon>Pentapetalae</taxon>
        <taxon>rosids</taxon>
        <taxon>malvids</taxon>
        <taxon>Malvales</taxon>
        <taxon>Malvaceae</taxon>
        <taxon>Malvoideae</taxon>
        <taxon>Gossypium</taxon>
    </lineage>
</organism>
<accession>A0A2P5YFK8</accession>
<dbReference type="OrthoDB" id="10424816at2759"/>
<evidence type="ECO:0000256" key="1">
    <source>
        <dbReference type="SAM" id="MobiDB-lite"/>
    </source>
</evidence>
<evidence type="ECO:0000313" key="3">
    <source>
        <dbReference type="Proteomes" id="UP000239757"/>
    </source>
</evidence>
<sequence>MVEEEKGKKGSSVLNTTKHLWASAVAVMTFFKFSITGKRNQTSPVGSPLAGNISDNSSKEQDRFLPVANANPIMKKKNPSPSTQKYPKKPKRQCKNVHRSSSVLSLARPPISV</sequence>
<dbReference type="AlphaFoldDB" id="A0A2P5YFK8"/>
<dbReference type="Proteomes" id="UP000239757">
    <property type="component" value="Unassembled WGS sequence"/>
</dbReference>
<feature type="region of interest" description="Disordered" evidence="1">
    <location>
        <begin position="39"/>
        <end position="113"/>
    </location>
</feature>
<reference evidence="2 3" key="1">
    <citation type="submission" date="2015-01" db="EMBL/GenBank/DDBJ databases">
        <title>Genome of allotetraploid Gossypium barbadense reveals genomic plasticity and fiber elongation in cotton evolution.</title>
        <authorList>
            <person name="Chen X."/>
            <person name="Liu X."/>
            <person name="Zhao B."/>
            <person name="Zheng H."/>
            <person name="Hu Y."/>
            <person name="Lu G."/>
            <person name="Yang C."/>
            <person name="Chen J."/>
            <person name="Shan C."/>
            <person name="Zhang L."/>
            <person name="Zhou Y."/>
            <person name="Wang L."/>
            <person name="Guo W."/>
            <person name="Bai Y."/>
            <person name="Ruan J."/>
            <person name="Shangguan X."/>
            <person name="Mao Y."/>
            <person name="Jiang J."/>
            <person name="Zhu Y."/>
            <person name="Lei J."/>
            <person name="Kang H."/>
            <person name="Chen S."/>
            <person name="He X."/>
            <person name="Wang R."/>
            <person name="Wang Y."/>
            <person name="Chen J."/>
            <person name="Wang L."/>
            <person name="Yu S."/>
            <person name="Wang B."/>
            <person name="Wei J."/>
            <person name="Song S."/>
            <person name="Lu X."/>
            <person name="Gao Z."/>
            <person name="Gu W."/>
            <person name="Deng X."/>
            <person name="Ma D."/>
            <person name="Wang S."/>
            <person name="Liang W."/>
            <person name="Fang L."/>
            <person name="Cai C."/>
            <person name="Zhu X."/>
            <person name="Zhou B."/>
            <person name="Zhang Y."/>
            <person name="Chen Z."/>
            <person name="Xu S."/>
            <person name="Zhu R."/>
            <person name="Wang S."/>
            <person name="Zhang T."/>
            <person name="Zhao G."/>
        </authorList>
    </citation>
    <scope>NUCLEOTIDE SEQUENCE [LARGE SCALE GENOMIC DNA]</scope>
    <source>
        <strain evidence="3">cv. Xinhai21</strain>
        <tissue evidence="2">Leaf</tissue>
    </source>
</reference>
<dbReference type="EMBL" id="KZ663262">
    <property type="protein sequence ID" value="PPS14390.1"/>
    <property type="molecule type" value="Genomic_DNA"/>
</dbReference>
<name>A0A2P5YFK8_GOSBA</name>
<evidence type="ECO:0000313" key="2">
    <source>
        <dbReference type="EMBL" id="PPS14390.1"/>
    </source>
</evidence>